<accession>A0A317XLX8</accession>
<dbReference type="Proteomes" id="UP000246740">
    <property type="component" value="Unassembled WGS sequence"/>
</dbReference>
<name>A0A317XLX8_9BASI</name>
<evidence type="ECO:0000313" key="2">
    <source>
        <dbReference type="EMBL" id="PWY98320.1"/>
    </source>
</evidence>
<protein>
    <submittedName>
        <fullName evidence="2">Uncharacterized protein</fullName>
    </submittedName>
</protein>
<feature type="region of interest" description="Disordered" evidence="1">
    <location>
        <begin position="156"/>
        <end position="193"/>
    </location>
</feature>
<reference evidence="2 3" key="1">
    <citation type="journal article" date="2018" name="Mol. Biol. Evol.">
        <title>Broad Genomic Sampling Reveals a Smut Pathogenic Ancestry of the Fungal Clade Ustilaginomycotina.</title>
        <authorList>
            <person name="Kijpornyongpan T."/>
            <person name="Mondo S.J."/>
            <person name="Barry K."/>
            <person name="Sandor L."/>
            <person name="Lee J."/>
            <person name="Lipzen A."/>
            <person name="Pangilinan J."/>
            <person name="LaButti K."/>
            <person name="Hainaut M."/>
            <person name="Henrissat B."/>
            <person name="Grigoriev I.V."/>
            <person name="Spatafora J.W."/>
            <person name="Aime M.C."/>
        </authorList>
    </citation>
    <scope>NUCLEOTIDE SEQUENCE [LARGE SCALE GENOMIC DNA]</scope>
    <source>
        <strain evidence="2 3">MCA 3645</strain>
    </source>
</reference>
<organism evidence="2 3">
    <name type="scientific">Testicularia cyperi</name>
    <dbReference type="NCBI Taxonomy" id="1882483"/>
    <lineage>
        <taxon>Eukaryota</taxon>
        <taxon>Fungi</taxon>
        <taxon>Dikarya</taxon>
        <taxon>Basidiomycota</taxon>
        <taxon>Ustilaginomycotina</taxon>
        <taxon>Ustilaginomycetes</taxon>
        <taxon>Ustilaginales</taxon>
        <taxon>Anthracoideaceae</taxon>
        <taxon>Testicularia</taxon>
    </lineage>
</organism>
<keyword evidence="3" id="KW-1185">Reference proteome</keyword>
<evidence type="ECO:0000313" key="3">
    <source>
        <dbReference type="Proteomes" id="UP000246740"/>
    </source>
</evidence>
<feature type="region of interest" description="Disordered" evidence="1">
    <location>
        <begin position="24"/>
        <end position="67"/>
    </location>
</feature>
<feature type="compositionally biased region" description="Low complexity" evidence="1">
    <location>
        <begin position="29"/>
        <end position="63"/>
    </location>
</feature>
<proteinExistence type="predicted"/>
<dbReference type="InParanoid" id="A0A317XLX8"/>
<dbReference type="AlphaFoldDB" id="A0A317XLX8"/>
<evidence type="ECO:0000256" key="1">
    <source>
        <dbReference type="SAM" id="MobiDB-lite"/>
    </source>
</evidence>
<gene>
    <name evidence="2" type="ORF">BCV70DRAFT_202102</name>
</gene>
<dbReference type="EMBL" id="KZ819199">
    <property type="protein sequence ID" value="PWY98320.1"/>
    <property type="molecule type" value="Genomic_DNA"/>
</dbReference>
<dbReference type="OrthoDB" id="3359404at2759"/>
<sequence>MLTRSRIIFQNRAVQVSHGASAPVTRFYSSGRPQSQSPSPSSSSTTSSTLDSSSPSTSTSTPTEEPYNEATAYLAAKAARRAHRKSDPSSAAARHASVYTEIFPSLLRIFAWGSTAYFGLHLLWNVLDRDEQRLLMQSHTSSVEANIKAVGDKLDQASSISSNTGASINADPTQSKSHPQNKSGWWPFSSTKS</sequence>